<reference evidence="7" key="1">
    <citation type="submission" date="2018-10" db="EMBL/GenBank/DDBJ databases">
        <title>Hidden diversity of soil giant viruses.</title>
        <authorList>
            <person name="Schulz F."/>
            <person name="Alteio L."/>
            <person name="Goudeau D."/>
            <person name="Ryan E.M."/>
            <person name="Malmstrom R.R."/>
            <person name="Blanchard J."/>
            <person name="Woyke T."/>
        </authorList>
    </citation>
    <scope>NUCLEOTIDE SEQUENCE</scope>
    <source>
        <strain evidence="7">FNV1</strain>
    </source>
</reference>
<dbReference type="InterPro" id="IPR006935">
    <property type="entry name" value="Helicase/UvrB_N"/>
</dbReference>
<keyword evidence="3 7" id="KW-0347">Helicase</keyword>
<sequence length="502" mass="56909">MKTVLCKKGYILDKAQFDAKVIMETKAELNVRPHVVNFFNANQEAEPFPVFIENSKKISVPKYYGLSKFGQPELIVENEGVTVDVPFKGELRDYQIPIVAKIVAVLRGSGGGVLPLGCGKGKTTIGLKVFSEMKKKGLILVHKEFLVNQWIERIKQFLPTARIGKLQQNTVDTVDKDIVIGMLQSISMKTYDNSIFDEFGFVCVDECHHISSKVFSQALPKVATKYMLGLSATPEREDKLEKVLYWYMGPLIFELENQFNMKTIVKTYKYSCNHDKFKEVISHITHKPNVTKMVTNLSEIPERNSFLVSLINSTIASEPTRKCLILSSRVEHLKQLKKSFDDDKKYTTGLYIGKMKKDALKASESKDIIFASYQLAEEGLDIPALDTVLYATPRKKIKQSKGRIERKKEHEYINAPLILDIADKIRTFTNQSYVRSTEYRKCKYDIDIYDVENNIITHVKKIVADKSGCIKNTTTKNAGGGEDGAFIDDDDDDKEGAFIDDD</sequence>
<dbReference type="GO" id="GO:0016787">
    <property type="term" value="F:hydrolase activity"/>
    <property type="evidence" value="ECO:0007669"/>
    <property type="project" value="UniProtKB-KW"/>
</dbReference>
<evidence type="ECO:0000313" key="7">
    <source>
        <dbReference type="EMBL" id="AYV79229.1"/>
    </source>
</evidence>
<dbReference type="EMBL" id="MK072137">
    <property type="protein sequence ID" value="AYV79229.1"/>
    <property type="molecule type" value="Genomic_DNA"/>
</dbReference>
<dbReference type="Pfam" id="PF04851">
    <property type="entry name" value="ResIII"/>
    <property type="match status" value="1"/>
</dbReference>
<dbReference type="InterPro" id="IPR027417">
    <property type="entry name" value="P-loop_NTPase"/>
</dbReference>
<dbReference type="PROSITE" id="PS51192">
    <property type="entry name" value="HELICASE_ATP_BIND_1"/>
    <property type="match status" value="1"/>
</dbReference>
<evidence type="ECO:0000259" key="6">
    <source>
        <dbReference type="PROSITE" id="PS51192"/>
    </source>
</evidence>
<gene>
    <name evidence="7" type="ORF">Faunusvirus6_7</name>
</gene>
<dbReference type="SUPFAM" id="SSF52540">
    <property type="entry name" value="P-loop containing nucleoside triphosphate hydrolases"/>
    <property type="match status" value="2"/>
</dbReference>
<evidence type="ECO:0000256" key="5">
    <source>
        <dbReference type="SAM" id="MobiDB-lite"/>
    </source>
</evidence>
<feature type="compositionally biased region" description="Acidic residues" evidence="5">
    <location>
        <begin position="485"/>
        <end position="502"/>
    </location>
</feature>
<dbReference type="SMART" id="SM00487">
    <property type="entry name" value="DEXDc"/>
    <property type="match status" value="1"/>
</dbReference>
<keyword evidence="2" id="KW-0378">Hydrolase</keyword>
<protein>
    <submittedName>
        <fullName evidence="7">Superfamily II DNA or RNA helicase</fullName>
    </submittedName>
</protein>
<dbReference type="PANTHER" id="PTHR11274">
    <property type="entry name" value="RAD25/XP-B DNA REPAIR HELICASE"/>
    <property type="match status" value="1"/>
</dbReference>
<feature type="region of interest" description="Disordered" evidence="5">
    <location>
        <begin position="473"/>
        <end position="502"/>
    </location>
</feature>
<name>A0A3G5A152_9VIRU</name>
<dbReference type="GO" id="GO:0004386">
    <property type="term" value="F:helicase activity"/>
    <property type="evidence" value="ECO:0007669"/>
    <property type="project" value="UniProtKB-KW"/>
</dbReference>
<dbReference type="GO" id="GO:0005524">
    <property type="term" value="F:ATP binding"/>
    <property type="evidence" value="ECO:0007669"/>
    <property type="project" value="UniProtKB-KW"/>
</dbReference>
<dbReference type="CDD" id="cd17926">
    <property type="entry name" value="DEXHc_RE"/>
    <property type="match status" value="1"/>
</dbReference>
<evidence type="ECO:0000256" key="1">
    <source>
        <dbReference type="ARBA" id="ARBA00022741"/>
    </source>
</evidence>
<dbReference type="CDD" id="cd18785">
    <property type="entry name" value="SF2_C"/>
    <property type="match status" value="1"/>
</dbReference>
<keyword evidence="4" id="KW-0067">ATP-binding</keyword>
<dbReference type="GO" id="GO:0003677">
    <property type="term" value="F:DNA binding"/>
    <property type="evidence" value="ECO:0007669"/>
    <property type="project" value="InterPro"/>
</dbReference>
<evidence type="ECO:0000256" key="4">
    <source>
        <dbReference type="ARBA" id="ARBA00022840"/>
    </source>
</evidence>
<dbReference type="PANTHER" id="PTHR11274:SF0">
    <property type="entry name" value="GENERAL TRANSCRIPTION AND DNA REPAIR FACTOR IIH HELICASE SUBUNIT XPB"/>
    <property type="match status" value="1"/>
</dbReference>
<dbReference type="Gene3D" id="3.40.50.300">
    <property type="entry name" value="P-loop containing nucleotide triphosphate hydrolases"/>
    <property type="match status" value="2"/>
</dbReference>
<organism evidence="7">
    <name type="scientific">Faunusvirus sp</name>
    <dbReference type="NCBI Taxonomy" id="2487766"/>
    <lineage>
        <taxon>Viruses</taxon>
        <taxon>Varidnaviria</taxon>
        <taxon>Bamfordvirae</taxon>
        <taxon>Nucleocytoviricota</taxon>
        <taxon>Megaviricetes</taxon>
        <taxon>Imitervirales</taxon>
        <taxon>Mimiviridae</taxon>
    </lineage>
</organism>
<dbReference type="InterPro" id="IPR014001">
    <property type="entry name" value="Helicase_ATP-bd"/>
</dbReference>
<proteinExistence type="predicted"/>
<accession>A0A3G5A152</accession>
<evidence type="ECO:0000256" key="2">
    <source>
        <dbReference type="ARBA" id="ARBA00022801"/>
    </source>
</evidence>
<dbReference type="InterPro" id="IPR050615">
    <property type="entry name" value="ATP-dep_DNA_Helicase"/>
</dbReference>
<evidence type="ECO:0000256" key="3">
    <source>
        <dbReference type="ARBA" id="ARBA00022806"/>
    </source>
</evidence>
<keyword evidence="1" id="KW-0547">Nucleotide-binding</keyword>
<feature type="domain" description="Helicase ATP-binding" evidence="6">
    <location>
        <begin position="103"/>
        <end position="252"/>
    </location>
</feature>